<accession>A0A0J1IRB1</accession>
<dbReference type="Gene3D" id="3.10.450.50">
    <property type="match status" value="1"/>
</dbReference>
<gene>
    <name evidence="2" type="ORF">ABW02_01785</name>
</gene>
<dbReference type="Pfam" id="PF13474">
    <property type="entry name" value="SnoaL_3"/>
    <property type="match status" value="1"/>
</dbReference>
<dbReference type="SUPFAM" id="SSF54427">
    <property type="entry name" value="NTF2-like"/>
    <property type="match status" value="1"/>
</dbReference>
<proteinExistence type="predicted"/>
<dbReference type="OrthoDB" id="2887901at2"/>
<dbReference type="GeneID" id="56349367"/>
<evidence type="ECO:0000313" key="2">
    <source>
        <dbReference type="EMBL" id="KLV28493.1"/>
    </source>
</evidence>
<dbReference type="PATRIC" id="fig|1397.4.peg.395"/>
<dbReference type="InterPro" id="IPR037401">
    <property type="entry name" value="SnoaL-like"/>
</dbReference>
<dbReference type="InterPro" id="IPR011944">
    <property type="entry name" value="Steroid_delta5-4_isomerase"/>
</dbReference>
<dbReference type="Proteomes" id="UP000036045">
    <property type="component" value="Unassembled WGS sequence"/>
</dbReference>
<sequence>MTQKWKTDKEAIHFLFNEMFSAWSHGDGEAFANCFTEDVDYVTFFGQHLKGKKEVERSHQDLFNGVLKGSQMQGRITSIRFLNDELAIVHCIGNTKMSNQKNYNKKRESINTNVIAKQNGEWKISAFHNCRIKEPNFFIKWLLKKGKKKSEKS</sequence>
<name>A0A0J1IRB1_NIACI</name>
<evidence type="ECO:0000259" key="1">
    <source>
        <dbReference type="Pfam" id="PF13474"/>
    </source>
</evidence>
<reference evidence="2 3" key="1">
    <citation type="submission" date="2015-05" db="EMBL/GenBank/DDBJ databases">
        <title>Whole genome sequence and identification of bacterial endophytes from Costus igneus.</title>
        <authorList>
            <person name="Lee Y.P."/>
            <person name="Gan H.M."/>
            <person name="Eng W."/>
            <person name="Wheatley M.S."/>
            <person name="Caraballo A."/>
            <person name="Polter S."/>
            <person name="Savka M.A."/>
            <person name="Hudson A.O."/>
        </authorList>
    </citation>
    <scope>NUCLEOTIDE SEQUENCE [LARGE SCALE GENOMIC DNA]</scope>
    <source>
        <strain evidence="2 3">RIT379</strain>
    </source>
</reference>
<protein>
    <recommendedName>
        <fullName evidence="1">SnoaL-like domain-containing protein</fullName>
    </recommendedName>
</protein>
<organism evidence="2 3">
    <name type="scientific">Niallia circulans</name>
    <name type="common">Bacillus circulans</name>
    <dbReference type="NCBI Taxonomy" id="1397"/>
    <lineage>
        <taxon>Bacteria</taxon>
        <taxon>Bacillati</taxon>
        <taxon>Bacillota</taxon>
        <taxon>Bacilli</taxon>
        <taxon>Bacillales</taxon>
        <taxon>Bacillaceae</taxon>
        <taxon>Niallia</taxon>
    </lineage>
</organism>
<dbReference type="EMBL" id="LDPH01000001">
    <property type="protein sequence ID" value="KLV28493.1"/>
    <property type="molecule type" value="Genomic_DNA"/>
</dbReference>
<dbReference type="AlphaFoldDB" id="A0A0J1IRB1"/>
<feature type="domain" description="SnoaL-like" evidence="1">
    <location>
        <begin position="15"/>
        <end position="128"/>
    </location>
</feature>
<dbReference type="InterPro" id="IPR032710">
    <property type="entry name" value="NTF2-like_dom_sf"/>
</dbReference>
<dbReference type="RefSeq" id="WP_047940188.1">
    <property type="nucleotide sequence ID" value="NZ_CP053989.1"/>
</dbReference>
<dbReference type="NCBIfam" id="TIGR02246">
    <property type="entry name" value="SgcJ/EcaC family oxidoreductase"/>
    <property type="match status" value="1"/>
</dbReference>
<keyword evidence="3" id="KW-1185">Reference proteome</keyword>
<comment type="caution">
    <text evidence="2">The sequence shown here is derived from an EMBL/GenBank/DDBJ whole genome shotgun (WGS) entry which is preliminary data.</text>
</comment>
<evidence type="ECO:0000313" key="3">
    <source>
        <dbReference type="Proteomes" id="UP000036045"/>
    </source>
</evidence>